<gene>
    <name evidence="1" type="ORF">N7505_001234</name>
</gene>
<protein>
    <submittedName>
        <fullName evidence="1">Uncharacterized protein</fullName>
    </submittedName>
</protein>
<accession>A0ABQ8WW80</accession>
<reference evidence="1 2" key="1">
    <citation type="journal article" date="2023" name="IMA Fungus">
        <title>Comparative genomic study of the Penicillium genus elucidates a diverse pangenome and 15 lateral gene transfer events.</title>
        <authorList>
            <person name="Petersen C."/>
            <person name="Sorensen T."/>
            <person name="Nielsen M.R."/>
            <person name="Sondergaard T.E."/>
            <person name="Sorensen J.L."/>
            <person name="Fitzpatrick D.A."/>
            <person name="Frisvad J.C."/>
            <person name="Nielsen K.L."/>
        </authorList>
    </citation>
    <scope>NUCLEOTIDE SEQUENCE [LARGE SCALE GENOMIC DNA]</scope>
    <source>
        <strain evidence="1 2">IBT 3361</strain>
    </source>
</reference>
<evidence type="ECO:0000313" key="2">
    <source>
        <dbReference type="Proteomes" id="UP001220256"/>
    </source>
</evidence>
<proteinExistence type="predicted"/>
<comment type="caution">
    <text evidence="1">The sequence shown here is derived from an EMBL/GenBank/DDBJ whole genome shotgun (WGS) entry which is preliminary data.</text>
</comment>
<sequence>MFPISPRVNPRGPTCTQVALSTFLVRCVLPVLSSHLLLATIEALYPRPALNDIANRSIDGNYNIDT</sequence>
<dbReference type="Proteomes" id="UP001220256">
    <property type="component" value="Unassembled WGS sequence"/>
</dbReference>
<keyword evidence="2" id="KW-1185">Reference proteome</keyword>
<evidence type="ECO:0000313" key="1">
    <source>
        <dbReference type="EMBL" id="KAJ5283254.1"/>
    </source>
</evidence>
<organism evidence="1 2">
    <name type="scientific">Penicillium chrysogenum</name>
    <name type="common">Penicillium notatum</name>
    <dbReference type="NCBI Taxonomy" id="5076"/>
    <lineage>
        <taxon>Eukaryota</taxon>
        <taxon>Fungi</taxon>
        <taxon>Dikarya</taxon>
        <taxon>Ascomycota</taxon>
        <taxon>Pezizomycotina</taxon>
        <taxon>Eurotiomycetes</taxon>
        <taxon>Eurotiomycetidae</taxon>
        <taxon>Eurotiales</taxon>
        <taxon>Aspergillaceae</taxon>
        <taxon>Penicillium</taxon>
        <taxon>Penicillium chrysogenum species complex</taxon>
    </lineage>
</organism>
<name>A0ABQ8WW80_PENCH</name>
<dbReference type="EMBL" id="JAPVEB010000001">
    <property type="protein sequence ID" value="KAJ5283254.1"/>
    <property type="molecule type" value="Genomic_DNA"/>
</dbReference>